<feature type="compositionally biased region" description="Basic and acidic residues" evidence="1">
    <location>
        <begin position="1361"/>
        <end position="1371"/>
    </location>
</feature>
<feature type="compositionally biased region" description="Low complexity" evidence="1">
    <location>
        <begin position="324"/>
        <end position="335"/>
    </location>
</feature>
<keyword evidence="4" id="KW-1185">Reference proteome</keyword>
<sequence>MSTPTGQPPGFAPWQPSQAQAPPVAQNNAENEDGVCIRPMRLKVLYTFDDQNKTNCLARWPHVLQIQTVAMDETTSIGVIELKTCIDAIVQCSPELVARLGQDYTVYAYDYSEYDNPLVGQGMLSRALSTASPTPDAPANQSRQLITGRVCKNILGIFTNGVKETLEVKLRLVPVPTMLQGEYVNTMEKYREMSKGMPTGFDTNEWNSFMQSNPGLGQVAQKLSPAPTMNNNLRDGMSMEVMNQLLSPHLQQPPMQDPFNQPSQMNQTSFNNQAPSQPNATSMNAENSGNESRGTTTAAEKAKKTSRPSSRVSVKRPRARKPKATAASAGGNTSGYEEGTDGDDGPITKKRAKVTKTDWNGNATLGMTPDSLRVAAGTSGSLRLFRPIAAYPGGGGPDSSHLQDGPRAPTPVPHLPNQHVPRDQAPQSSLRRDSFTELPQLPPPQHVSPSPSVQKPEDQVRTSIESAQPSPERNFSPADTPPDIGSSPPVMRTRPPSVIRSSPPCPSSPVLPQMPRTDSGFMSGSLEELFGEDDDLVELNNVEGVVTSHQQNGNRPAAGQAQSPPDQGSDWDFIMQIPGPPELLPSRMPIIELPTQVEARARAAINRAGSVMSEDGQVLPPLKKSKRPPLRRTMSQSDIKPTQFQPQKSSLGPKYPQIIPPQPEEQSQQHSQSQPPPETRQPSHSRQPSQNRTSQPPGNAPSSALNAVPPSVPAGIPTPTSSFSQLAVQAPSPVPTQEPATTPAPAAPAPQSRPASRSDMKARTASMGSLTLPQVPASDPVLPPSSLQRSQTWSETPHPASEAPMPPMYMQGQMQMPQHMPGINYNRPPPPYSRTLTAKKASIKQKLELAIANGEMPPFCANCGAIDTPTWRKAWSQDLPGVPGYYEYSDDPGAVTTIIVLTRDADGKPTSHKLIKKFLGPKEDQRDYDEFLLCNPCGIWMSKYKTQRPEDKWDNNGPQERPRGEKKRTTQRLAKPRKPAGSNPMPPTSEAYFPQSDANFPASEANFPMSEANFAMSEAPAPPEGVSPGDTSGMQQESISAEQSQRQRSTSAQPKKRLNAMTSDAASAALRRAIQSSPARWAGTQHSPIELEEQEDMGSTRRLLFPSPRKDASPKVLGEVVTNVVQIATEFRSPKESMVEIEGQNKENHPPAIEEDDVDAEFLQLFEAEISKSGMQRPSTPTQKSPTQNPFKTPTRPTPSHRPITRSVTRSARSARSNRSAKSPSQLLTFAQTPSRTPGSIARRLLSPRHDHGVFESPFTATLNQMMSEANNQTSPIRGSDGMELDFGSLPELPQLGNGHIHGDLNFSLEDFFSTDVPMPSSPPRLCNYQIYEDPITTMQNMNNLDWSDFGKFASEKVATDEEVKIKDEPGKSPTKLPAKETEVAEKPAEAE</sequence>
<feature type="compositionally biased region" description="Basic and acidic residues" evidence="1">
    <location>
        <begin position="1378"/>
        <end position="1392"/>
    </location>
</feature>
<feature type="region of interest" description="Disordered" evidence="1">
    <location>
        <begin position="1170"/>
        <end position="1241"/>
    </location>
</feature>
<dbReference type="Pfam" id="PF25823">
    <property type="entry name" value="Ams2-SPT21_N"/>
    <property type="match status" value="1"/>
</dbReference>
<feature type="compositionally biased region" description="Polar residues" evidence="1">
    <location>
        <begin position="680"/>
        <end position="705"/>
    </location>
</feature>
<feature type="compositionally biased region" description="Basic residues" evidence="1">
    <location>
        <begin position="964"/>
        <end position="978"/>
    </location>
</feature>
<evidence type="ECO:0000313" key="3">
    <source>
        <dbReference type="EMBL" id="KAG4411670.1"/>
    </source>
</evidence>
<dbReference type="GO" id="GO:0008270">
    <property type="term" value="F:zinc ion binding"/>
    <property type="evidence" value="ECO:0007669"/>
    <property type="project" value="InterPro"/>
</dbReference>
<feature type="region of interest" description="Disordered" evidence="1">
    <location>
        <begin position="1361"/>
        <end position="1392"/>
    </location>
</feature>
<feature type="region of interest" description="Disordered" evidence="1">
    <location>
        <begin position="545"/>
        <end position="572"/>
    </location>
</feature>
<feature type="compositionally biased region" description="Polar residues" evidence="1">
    <location>
        <begin position="718"/>
        <end position="727"/>
    </location>
</feature>
<dbReference type="InterPro" id="IPR042403">
    <property type="entry name" value="Spt21/Ams2"/>
</dbReference>
<dbReference type="InterPro" id="IPR013088">
    <property type="entry name" value="Znf_NHR/GATA"/>
</dbReference>
<dbReference type="EMBL" id="JAFJYH010000450">
    <property type="protein sequence ID" value="KAG4411670.1"/>
    <property type="molecule type" value="Genomic_DNA"/>
</dbReference>
<feature type="compositionally biased region" description="Basic residues" evidence="1">
    <location>
        <begin position="313"/>
        <end position="323"/>
    </location>
</feature>
<dbReference type="Gene3D" id="3.30.50.10">
    <property type="entry name" value="Erythroid Transcription Factor GATA-1, subunit A"/>
    <property type="match status" value="1"/>
</dbReference>
<feature type="compositionally biased region" description="Polar residues" evidence="1">
    <location>
        <begin position="461"/>
        <end position="473"/>
    </location>
</feature>
<feature type="compositionally biased region" description="Basic and acidic residues" evidence="1">
    <location>
        <begin position="1135"/>
        <end position="1149"/>
    </location>
</feature>
<feature type="compositionally biased region" description="Low complexity" evidence="1">
    <location>
        <begin position="664"/>
        <end position="673"/>
    </location>
</feature>
<feature type="region of interest" description="Disordered" evidence="1">
    <location>
        <begin position="387"/>
        <end position="525"/>
    </location>
</feature>
<feature type="compositionally biased region" description="Low complexity" evidence="1">
    <location>
        <begin position="12"/>
        <end position="26"/>
    </location>
</feature>
<feature type="compositionally biased region" description="Low complexity" evidence="1">
    <location>
        <begin position="1206"/>
        <end position="1225"/>
    </location>
</feature>
<feature type="compositionally biased region" description="Polar residues" evidence="1">
    <location>
        <begin position="1029"/>
        <end position="1053"/>
    </location>
</feature>
<feature type="compositionally biased region" description="Polar residues" evidence="1">
    <location>
        <begin position="547"/>
        <end position="566"/>
    </location>
</feature>
<feature type="compositionally biased region" description="Polar residues" evidence="1">
    <location>
        <begin position="785"/>
        <end position="795"/>
    </location>
</feature>
<protein>
    <recommendedName>
        <fullName evidence="2">Ams2/SPT21 N-terminal domain-containing protein</fullName>
    </recommendedName>
</protein>
<feature type="compositionally biased region" description="Polar residues" evidence="1">
    <location>
        <begin position="1226"/>
        <end position="1238"/>
    </location>
</feature>
<feature type="region of interest" description="Disordered" evidence="1">
    <location>
        <begin position="947"/>
        <end position="1004"/>
    </location>
</feature>
<dbReference type="PANTHER" id="PTHR39147">
    <property type="entry name" value="PROTEIN SPT21"/>
    <property type="match status" value="1"/>
</dbReference>
<feature type="compositionally biased region" description="Polar residues" evidence="1">
    <location>
        <begin position="633"/>
        <end position="650"/>
    </location>
</feature>
<name>A0A8H7VZP7_9HELO</name>
<feature type="domain" description="Ams2/SPT21 N-terminal" evidence="2">
    <location>
        <begin position="36"/>
        <end position="175"/>
    </location>
</feature>
<proteinExistence type="predicted"/>
<feature type="region of interest" description="Disordered" evidence="1">
    <location>
        <begin position="1"/>
        <end position="30"/>
    </location>
</feature>
<evidence type="ECO:0000259" key="2">
    <source>
        <dbReference type="Pfam" id="PF25823"/>
    </source>
</evidence>
<dbReference type="Proteomes" id="UP000664132">
    <property type="component" value="Unassembled WGS sequence"/>
</dbReference>
<dbReference type="GO" id="GO:0006357">
    <property type="term" value="P:regulation of transcription by RNA polymerase II"/>
    <property type="evidence" value="ECO:0007669"/>
    <property type="project" value="TreeGrafter"/>
</dbReference>
<dbReference type="GO" id="GO:0030466">
    <property type="term" value="P:silent mating-type cassette heterochromatin formation"/>
    <property type="evidence" value="ECO:0007669"/>
    <property type="project" value="TreeGrafter"/>
</dbReference>
<evidence type="ECO:0000313" key="4">
    <source>
        <dbReference type="Proteomes" id="UP000664132"/>
    </source>
</evidence>
<evidence type="ECO:0000256" key="1">
    <source>
        <dbReference type="SAM" id="MobiDB-lite"/>
    </source>
</evidence>
<dbReference type="PANTHER" id="PTHR39147:SF1">
    <property type="entry name" value="PROTEIN SPT21"/>
    <property type="match status" value="1"/>
</dbReference>
<comment type="caution">
    <text evidence="3">The sequence shown here is derived from an EMBL/GenBank/DDBJ whole genome shotgun (WGS) entry which is preliminary data.</text>
</comment>
<feature type="compositionally biased region" description="Polar residues" evidence="1">
    <location>
        <begin position="249"/>
        <end position="294"/>
    </location>
</feature>
<dbReference type="OrthoDB" id="3199820at2759"/>
<feature type="region of interest" description="Disordered" evidence="1">
    <location>
        <begin position="249"/>
        <end position="355"/>
    </location>
</feature>
<dbReference type="InterPro" id="IPR057725">
    <property type="entry name" value="Ams2-SPT21_N"/>
</dbReference>
<accession>A0A8H7VZP7</accession>
<organism evidence="3 4">
    <name type="scientific">Cadophora malorum</name>
    <dbReference type="NCBI Taxonomy" id="108018"/>
    <lineage>
        <taxon>Eukaryota</taxon>
        <taxon>Fungi</taxon>
        <taxon>Dikarya</taxon>
        <taxon>Ascomycota</taxon>
        <taxon>Pezizomycotina</taxon>
        <taxon>Leotiomycetes</taxon>
        <taxon>Helotiales</taxon>
        <taxon>Ploettnerulaceae</taxon>
        <taxon>Cadophora</taxon>
    </lineage>
</organism>
<feature type="region of interest" description="Disordered" evidence="1">
    <location>
        <begin position="1135"/>
        <end position="1154"/>
    </location>
</feature>
<feature type="compositionally biased region" description="Polar residues" evidence="1">
    <location>
        <begin position="1173"/>
        <end position="1192"/>
    </location>
</feature>
<feature type="compositionally biased region" description="Pro residues" evidence="1">
    <location>
        <begin position="1"/>
        <end position="11"/>
    </location>
</feature>
<feature type="region of interest" description="Disordered" evidence="1">
    <location>
        <begin position="1017"/>
        <end position="1113"/>
    </location>
</feature>
<feature type="region of interest" description="Disordered" evidence="1">
    <location>
        <begin position="612"/>
        <end position="801"/>
    </location>
</feature>
<dbReference type="SUPFAM" id="SSF57716">
    <property type="entry name" value="Glucocorticoid receptor-like (DNA-binding domain)"/>
    <property type="match status" value="1"/>
</dbReference>
<feature type="compositionally biased region" description="Low complexity" evidence="1">
    <location>
        <begin position="735"/>
        <end position="755"/>
    </location>
</feature>
<reference evidence="3" key="1">
    <citation type="submission" date="2021-02" db="EMBL/GenBank/DDBJ databases">
        <title>Genome sequence Cadophora malorum strain M34.</title>
        <authorList>
            <person name="Stefanovic E."/>
            <person name="Vu D."/>
            <person name="Scully C."/>
            <person name="Dijksterhuis J."/>
            <person name="Roader J."/>
            <person name="Houbraken J."/>
        </authorList>
    </citation>
    <scope>NUCLEOTIDE SEQUENCE</scope>
    <source>
        <strain evidence="3">M34</strain>
    </source>
</reference>
<gene>
    <name evidence="3" type="ORF">IFR04_015194</name>
</gene>
<dbReference type="GO" id="GO:0000183">
    <property type="term" value="P:rDNA heterochromatin formation"/>
    <property type="evidence" value="ECO:0007669"/>
    <property type="project" value="TreeGrafter"/>
</dbReference>